<dbReference type="InterPro" id="IPR012677">
    <property type="entry name" value="Nucleotide-bd_a/b_plait_sf"/>
</dbReference>
<feature type="compositionally biased region" description="Basic residues" evidence="3">
    <location>
        <begin position="271"/>
        <end position="292"/>
    </location>
</feature>
<dbReference type="InterPro" id="IPR035979">
    <property type="entry name" value="RBD_domain_sf"/>
</dbReference>
<dbReference type="PROSITE" id="PS50102">
    <property type="entry name" value="RRM"/>
    <property type="match status" value="1"/>
</dbReference>
<dbReference type="HOGENOM" id="CLU_078642_1_0_1"/>
<dbReference type="OMA" id="YWNRQPP"/>
<protein>
    <recommendedName>
        <fullName evidence="4">RRM domain-containing protein</fullName>
    </recommendedName>
</protein>
<gene>
    <name evidence="5" type="ordered locus">VIT_18s0166g00240</name>
</gene>
<dbReference type="SUPFAM" id="SSF54928">
    <property type="entry name" value="RNA-binding domain, RBD"/>
    <property type="match status" value="1"/>
</dbReference>
<dbReference type="InParanoid" id="D7TYC8"/>
<dbReference type="eggNOG" id="ENOG502QVUV">
    <property type="taxonomic scope" value="Eukaryota"/>
</dbReference>
<dbReference type="AlphaFoldDB" id="D7TYC8"/>
<keyword evidence="1 2" id="KW-0694">RNA-binding</keyword>
<evidence type="ECO:0000259" key="4">
    <source>
        <dbReference type="PROSITE" id="PS50102"/>
    </source>
</evidence>
<dbReference type="InterPro" id="IPR000504">
    <property type="entry name" value="RRM_dom"/>
</dbReference>
<proteinExistence type="predicted"/>
<dbReference type="CDD" id="cd21618">
    <property type="entry name" value="RRM_AtNSRA_like"/>
    <property type="match status" value="1"/>
</dbReference>
<dbReference type="GO" id="GO:0003729">
    <property type="term" value="F:mRNA binding"/>
    <property type="evidence" value="ECO:0000318"/>
    <property type="project" value="GO_Central"/>
</dbReference>
<evidence type="ECO:0000313" key="6">
    <source>
        <dbReference type="Proteomes" id="UP000009183"/>
    </source>
</evidence>
<dbReference type="OrthoDB" id="431169at2759"/>
<dbReference type="PaxDb" id="29760-VIT_18s0166g00240.t01"/>
<name>D7TYC8_VITVI</name>
<evidence type="ECO:0000256" key="2">
    <source>
        <dbReference type="PROSITE-ProRule" id="PRU00176"/>
    </source>
</evidence>
<feature type="domain" description="RRM" evidence="4">
    <location>
        <begin position="175"/>
        <end position="261"/>
    </location>
</feature>
<sequence>MYNSCIFFGLAEERTARVSAKSQFHHRRRPGMADRFWSRQYFGVPKRPRSDYDLPYSGLPSGNEVHNYLVQGDDLGGPRSVKDSKTVGLAYDQYFQDIPSFTSGAASDFRGVGLGTATGEAISGLSISGPAVMDHLEALDSDLPPSGQGRRFGHQLDAIIRPSRETAPLPPDASSTLYVEGLPPDSTRREVAHIFRPFVGYKEVRLVSKESKHRGRDPLVLCFVDFTSPACAATALSALQGYKISEHDRDSAQMRLQFSQYPDPRSGSGSRGKRKTSFKRGRPSRMKSHVLR</sequence>
<dbReference type="Proteomes" id="UP000009183">
    <property type="component" value="Chromosome 18"/>
</dbReference>
<dbReference type="PANTHER" id="PTHR10501">
    <property type="entry name" value="U1 SMALL NUCLEAR RIBONUCLEOPROTEIN A/U2 SMALL NUCLEAR RIBONUCLEOPROTEIN B"/>
    <property type="match status" value="1"/>
</dbReference>
<dbReference type="STRING" id="29760.D7TYC8"/>
<evidence type="ECO:0000256" key="1">
    <source>
        <dbReference type="ARBA" id="ARBA00022884"/>
    </source>
</evidence>
<evidence type="ECO:0000256" key="3">
    <source>
        <dbReference type="SAM" id="MobiDB-lite"/>
    </source>
</evidence>
<dbReference type="SMART" id="SM00360">
    <property type="entry name" value="RRM"/>
    <property type="match status" value="1"/>
</dbReference>
<dbReference type="Pfam" id="PF00076">
    <property type="entry name" value="RRM_1"/>
    <property type="match status" value="1"/>
</dbReference>
<organism evidence="5 6">
    <name type="scientific">Vitis vinifera</name>
    <name type="common">Grape</name>
    <dbReference type="NCBI Taxonomy" id="29760"/>
    <lineage>
        <taxon>Eukaryota</taxon>
        <taxon>Viridiplantae</taxon>
        <taxon>Streptophyta</taxon>
        <taxon>Embryophyta</taxon>
        <taxon>Tracheophyta</taxon>
        <taxon>Spermatophyta</taxon>
        <taxon>Magnoliopsida</taxon>
        <taxon>eudicotyledons</taxon>
        <taxon>Gunneridae</taxon>
        <taxon>Pentapetalae</taxon>
        <taxon>rosids</taxon>
        <taxon>Vitales</taxon>
        <taxon>Vitaceae</taxon>
        <taxon>Viteae</taxon>
        <taxon>Vitis</taxon>
    </lineage>
</organism>
<dbReference type="ExpressionAtlas" id="D7TYC8">
    <property type="expression patterns" value="baseline"/>
</dbReference>
<dbReference type="EMBL" id="FN596264">
    <property type="protein sequence ID" value="CBI35503.3"/>
    <property type="molecule type" value="Genomic_DNA"/>
</dbReference>
<reference evidence="6" key="1">
    <citation type="journal article" date="2007" name="Nature">
        <title>The grapevine genome sequence suggests ancestral hexaploidization in major angiosperm phyla.</title>
        <authorList>
            <consortium name="The French-Italian Public Consortium for Grapevine Genome Characterization."/>
            <person name="Jaillon O."/>
            <person name="Aury J.-M."/>
            <person name="Noel B."/>
            <person name="Policriti A."/>
            <person name="Clepet C."/>
            <person name="Casagrande A."/>
            <person name="Choisne N."/>
            <person name="Aubourg S."/>
            <person name="Vitulo N."/>
            <person name="Jubin C."/>
            <person name="Vezzi A."/>
            <person name="Legeai F."/>
            <person name="Hugueney P."/>
            <person name="Dasilva C."/>
            <person name="Horner D."/>
            <person name="Mica E."/>
            <person name="Jublot D."/>
            <person name="Poulain J."/>
            <person name="Bruyere C."/>
            <person name="Billault A."/>
            <person name="Segurens B."/>
            <person name="Gouyvenoux M."/>
            <person name="Ugarte E."/>
            <person name="Cattonaro F."/>
            <person name="Anthouard V."/>
            <person name="Vico V."/>
            <person name="Del Fabbro C."/>
            <person name="Alaux M."/>
            <person name="Di Gaspero G."/>
            <person name="Dumas V."/>
            <person name="Felice N."/>
            <person name="Paillard S."/>
            <person name="Juman I."/>
            <person name="Moroldo M."/>
            <person name="Scalabrin S."/>
            <person name="Canaguier A."/>
            <person name="Le Clainche I."/>
            <person name="Malacrida G."/>
            <person name="Durand E."/>
            <person name="Pesole G."/>
            <person name="Laucou V."/>
            <person name="Chatelet P."/>
            <person name="Merdinoglu D."/>
            <person name="Delledonne M."/>
            <person name="Pezzotti M."/>
            <person name="Lecharny A."/>
            <person name="Scarpelli C."/>
            <person name="Artiguenave F."/>
            <person name="Pe M.E."/>
            <person name="Valle G."/>
            <person name="Morgante M."/>
            <person name="Caboche M."/>
            <person name="Adam-Blondon A.-F."/>
            <person name="Weissenbach J."/>
            <person name="Quetier F."/>
            <person name="Wincker P."/>
        </authorList>
    </citation>
    <scope>NUCLEOTIDE SEQUENCE [LARGE SCALE GENOMIC DNA]</scope>
    <source>
        <strain evidence="6">cv. Pinot noir / PN40024</strain>
    </source>
</reference>
<accession>D7TYC8</accession>
<feature type="region of interest" description="Disordered" evidence="3">
    <location>
        <begin position="259"/>
        <end position="292"/>
    </location>
</feature>
<keyword evidence="6" id="KW-1185">Reference proteome</keyword>
<dbReference type="Gene3D" id="3.30.70.330">
    <property type="match status" value="1"/>
</dbReference>
<dbReference type="FunCoup" id="D7TYC8">
    <property type="interactions" value="1"/>
</dbReference>
<evidence type="ECO:0000313" key="5">
    <source>
        <dbReference type="EMBL" id="CBI35503.3"/>
    </source>
</evidence>